<dbReference type="InterPro" id="IPR004794">
    <property type="entry name" value="Eubact_RibD"/>
</dbReference>
<feature type="binding site" evidence="15">
    <location>
        <position position="214"/>
    </location>
    <ligand>
        <name>substrate</name>
    </ligand>
</feature>
<evidence type="ECO:0000256" key="11">
    <source>
        <dbReference type="ARBA" id="ARBA00023002"/>
    </source>
</evidence>
<evidence type="ECO:0000256" key="2">
    <source>
        <dbReference type="ARBA" id="ARBA00004882"/>
    </source>
</evidence>
<comment type="similarity">
    <text evidence="4 13">In the N-terminal section; belongs to the cytidine and deoxycytidylate deaminase family.</text>
</comment>
<dbReference type="GO" id="GO:0046872">
    <property type="term" value="F:metal ion binding"/>
    <property type="evidence" value="ECO:0007669"/>
    <property type="project" value="UniProtKB-KW"/>
</dbReference>
<dbReference type="PATRIC" id="fig|742817.3.peg.1999"/>
<keyword evidence="6 13" id="KW-0686">Riboflavin biosynthesis</keyword>
<dbReference type="InterPro" id="IPR016193">
    <property type="entry name" value="Cytidine_deaminase-like"/>
</dbReference>
<comment type="pathway">
    <text evidence="2 13">Cofactor biosynthesis; riboflavin biosynthesis; 5-amino-6-(D-ribitylamino)uracil from GTP: step 2/4.</text>
</comment>
<dbReference type="AlphaFoldDB" id="H1DHZ2"/>
<comment type="catalytic activity">
    <reaction evidence="13">
        <text>2,5-diamino-6-hydroxy-4-(5-phosphoribosylamino)-pyrimidine + H2O + H(+) = 5-amino-6-(5-phospho-D-ribosylamino)uracil + NH4(+)</text>
        <dbReference type="Rhea" id="RHEA:21868"/>
        <dbReference type="ChEBI" id="CHEBI:15377"/>
        <dbReference type="ChEBI" id="CHEBI:15378"/>
        <dbReference type="ChEBI" id="CHEBI:28938"/>
        <dbReference type="ChEBI" id="CHEBI:58453"/>
        <dbReference type="ChEBI" id="CHEBI:58614"/>
        <dbReference type="EC" id="3.5.4.26"/>
    </reaction>
</comment>
<comment type="pathway">
    <text evidence="3 13">Cofactor biosynthesis; riboflavin biosynthesis; 5-amino-6-(D-ribitylamino)uracil from GTP: step 3/4.</text>
</comment>
<dbReference type="UniPathway" id="UPA00275">
    <property type="reaction ID" value="UER00401"/>
</dbReference>
<feature type="binding site" evidence="15">
    <location>
        <position position="161"/>
    </location>
    <ligand>
        <name>NADP(+)</name>
        <dbReference type="ChEBI" id="CHEBI:58349"/>
    </ligand>
</feature>
<dbReference type="InterPro" id="IPR011549">
    <property type="entry name" value="RibD_C"/>
</dbReference>
<dbReference type="NCBIfam" id="TIGR00326">
    <property type="entry name" value="eubact_ribD"/>
    <property type="match status" value="1"/>
</dbReference>
<organism evidence="18 19">
    <name type="scientific">Odoribacter laneus YIT 12061</name>
    <dbReference type="NCBI Taxonomy" id="742817"/>
    <lineage>
        <taxon>Bacteria</taxon>
        <taxon>Pseudomonadati</taxon>
        <taxon>Bacteroidota</taxon>
        <taxon>Bacteroidia</taxon>
        <taxon>Bacteroidales</taxon>
        <taxon>Odoribacteraceae</taxon>
        <taxon>Odoribacter</taxon>
    </lineage>
</organism>
<proteinExistence type="inferred from homology"/>
<dbReference type="Gene3D" id="3.40.140.10">
    <property type="entry name" value="Cytidine Deaminase, domain 2"/>
    <property type="match status" value="1"/>
</dbReference>
<evidence type="ECO:0000256" key="10">
    <source>
        <dbReference type="ARBA" id="ARBA00022857"/>
    </source>
</evidence>
<keyword evidence="11 13" id="KW-0560">Oxidoreductase</keyword>
<feature type="binding site" evidence="15">
    <location>
        <position position="207"/>
    </location>
    <ligand>
        <name>NADP(+)</name>
        <dbReference type="ChEBI" id="CHEBI:58349"/>
    </ligand>
</feature>
<dbReference type="Proteomes" id="UP000004892">
    <property type="component" value="Unassembled WGS sequence"/>
</dbReference>
<keyword evidence="8 13" id="KW-0378">Hydrolase</keyword>
<comment type="function">
    <text evidence="1 13">Converts 2,5-diamino-6-(ribosylamino)-4(3h)-pyrimidinone 5'-phosphate into 5-amino-6-(ribosylamino)-2,4(1h,3h)-pyrimidinedione 5'-phosphate.</text>
</comment>
<dbReference type="SUPFAM" id="SSF53597">
    <property type="entry name" value="Dihydrofolate reductase-like"/>
    <property type="match status" value="1"/>
</dbReference>
<dbReference type="RefSeq" id="WP_009137025.1">
    <property type="nucleotide sequence ID" value="NZ_JH594596.1"/>
</dbReference>
<keyword evidence="7 13" id="KW-0479">Metal-binding</keyword>
<evidence type="ECO:0000256" key="4">
    <source>
        <dbReference type="ARBA" id="ARBA00005259"/>
    </source>
</evidence>
<comment type="cofactor">
    <cofactor evidence="13 16">
        <name>Zn(2+)</name>
        <dbReference type="ChEBI" id="CHEBI:29105"/>
    </cofactor>
    <text evidence="13 16">Binds 1 zinc ion.</text>
</comment>
<evidence type="ECO:0000256" key="12">
    <source>
        <dbReference type="ARBA" id="ARBA00023268"/>
    </source>
</evidence>
<evidence type="ECO:0000256" key="15">
    <source>
        <dbReference type="PIRSR" id="PIRSR006769-2"/>
    </source>
</evidence>
<feature type="binding site" evidence="15">
    <location>
        <position position="175"/>
    </location>
    <ligand>
        <name>substrate</name>
    </ligand>
</feature>
<dbReference type="EC" id="3.5.4.26" evidence="13"/>
<keyword evidence="12" id="KW-0511">Multifunctional enzyme</keyword>
<dbReference type="GeneID" id="98069437"/>
<feature type="binding site" evidence="15">
    <location>
        <position position="300"/>
    </location>
    <ligand>
        <name>substrate</name>
    </ligand>
</feature>
<evidence type="ECO:0000256" key="9">
    <source>
        <dbReference type="ARBA" id="ARBA00022833"/>
    </source>
</evidence>
<evidence type="ECO:0000256" key="8">
    <source>
        <dbReference type="ARBA" id="ARBA00022801"/>
    </source>
</evidence>
<comment type="catalytic activity">
    <reaction evidence="13">
        <text>5-amino-6-(5-phospho-D-ribitylamino)uracil + NADP(+) = 5-amino-6-(5-phospho-D-ribosylamino)uracil + NADPH + H(+)</text>
        <dbReference type="Rhea" id="RHEA:17845"/>
        <dbReference type="ChEBI" id="CHEBI:15378"/>
        <dbReference type="ChEBI" id="CHEBI:57783"/>
        <dbReference type="ChEBI" id="CHEBI:58349"/>
        <dbReference type="ChEBI" id="CHEBI:58421"/>
        <dbReference type="ChEBI" id="CHEBI:58453"/>
        <dbReference type="EC" id="1.1.1.193"/>
    </reaction>
</comment>
<feature type="binding site" evidence="16">
    <location>
        <position position="57"/>
    </location>
    <ligand>
        <name>Zn(2+)</name>
        <dbReference type="ChEBI" id="CHEBI:29105"/>
        <note>catalytic</note>
    </ligand>
</feature>
<keyword evidence="9 13" id="KW-0862">Zinc</keyword>
<evidence type="ECO:0000256" key="7">
    <source>
        <dbReference type="ARBA" id="ARBA00022723"/>
    </source>
</evidence>
<dbReference type="PROSITE" id="PS51747">
    <property type="entry name" value="CYT_DCMP_DEAMINASES_2"/>
    <property type="match status" value="1"/>
</dbReference>
<dbReference type="eggNOG" id="COG0117">
    <property type="taxonomic scope" value="Bacteria"/>
</dbReference>
<evidence type="ECO:0000256" key="13">
    <source>
        <dbReference type="PIRNR" id="PIRNR006769"/>
    </source>
</evidence>
<keyword evidence="19" id="KW-1185">Reference proteome</keyword>
<dbReference type="Gene3D" id="3.40.430.10">
    <property type="entry name" value="Dihydrofolate Reductase, subunit A"/>
    <property type="match status" value="1"/>
</dbReference>
<evidence type="ECO:0000256" key="3">
    <source>
        <dbReference type="ARBA" id="ARBA00004910"/>
    </source>
</evidence>
<evidence type="ECO:0000259" key="17">
    <source>
        <dbReference type="PROSITE" id="PS51747"/>
    </source>
</evidence>
<comment type="similarity">
    <text evidence="5 13">In the C-terminal section; belongs to the HTP reductase family.</text>
</comment>
<dbReference type="GO" id="GO:0009231">
    <property type="term" value="P:riboflavin biosynthetic process"/>
    <property type="evidence" value="ECO:0007669"/>
    <property type="project" value="UniProtKB-UniPathway"/>
</dbReference>
<dbReference type="SUPFAM" id="SSF53927">
    <property type="entry name" value="Cytidine deaminase-like"/>
    <property type="match status" value="1"/>
</dbReference>
<feature type="binding site" evidence="15">
    <location>
        <position position="229"/>
    </location>
    <ligand>
        <name>NADP(+)</name>
        <dbReference type="ChEBI" id="CHEBI:58349"/>
    </ligand>
</feature>
<evidence type="ECO:0000313" key="18">
    <source>
        <dbReference type="EMBL" id="EHP46863.1"/>
    </source>
</evidence>
<feature type="binding site" evidence="15">
    <location>
        <position position="211"/>
    </location>
    <ligand>
        <name>substrate</name>
    </ligand>
</feature>
<dbReference type="EMBL" id="ADMC01000024">
    <property type="protein sequence ID" value="EHP46863.1"/>
    <property type="molecule type" value="Genomic_DNA"/>
</dbReference>
<dbReference type="eggNOG" id="COG1985">
    <property type="taxonomic scope" value="Bacteria"/>
</dbReference>
<evidence type="ECO:0000256" key="14">
    <source>
        <dbReference type="PIRSR" id="PIRSR006769-1"/>
    </source>
</evidence>
<comment type="caution">
    <text evidence="18">The sequence shown here is derived from an EMBL/GenBank/DDBJ whole genome shotgun (WGS) entry which is preliminary data.</text>
</comment>
<sequence length="370" mass="40832">MEKQNFSAEDCRFMRRAMELADRGKGFVNPNPLVGAVVVKEGRIIGEGWHEFYGGLHAERNAFKNCTEDTRGAALYVTLEPCCHYGKTPPCTDIVIEKGIARVVVGLTDPNPLVAGKGIEKLRNAGIEVVVGIEQELLREQNRIFLKYITTKQPWVALKTAMTLDGKIATAEGDSKWVTAEAARLRVHQMRSEYRGILVGAGTVRADDPLLNCRLEDKHRQPVRIVVCTKADIALDSQLVRTAREYPLIVAYTAAEEEVLEELRKAGVRTLLCARKEGKVALKDMLNKLGGLGIDSVLLEGGGELNYTFLQENLVDEVFAFIAPKLIGGREAKTPVEGKGFGRMSDAVVLQDLQAEKIGMDFLIRGKVKK</sequence>
<dbReference type="FunFam" id="3.40.140.10:FF:000025">
    <property type="entry name" value="Riboflavin biosynthesis protein RibD"/>
    <property type="match status" value="1"/>
</dbReference>
<evidence type="ECO:0000256" key="5">
    <source>
        <dbReference type="ARBA" id="ARBA00007417"/>
    </source>
</evidence>
<feature type="binding site" evidence="16">
    <location>
        <position position="82"/>
    </location>
    <ligand>
        <name>Zn(2+)</name>
        <dbReference type="ChEBI" id="CHEBI:29105"/>
        <note>catalytic</note>
    </ligand>
</feature>
<dbReference type="HOGENOM" id="CLU_036590_1_2_10"/>
<dbReference type="InterPro" id="IPR050765">
    <property type="entry name" value="Riboflavin_Biosynth_HTPR"/>
</dbReference>
<keyword evidence="10 13" id="KW-0521">NADP</keyword>
<dbReference type="Pfam" id="PF01872">
    <property type="entry name" value="RibD_C"/>
    <property type="match status" value="1"/>
</dbReference>
<dbReference type="InterPro" id="IPR002734">
    <property type="entry name" value="RibDG_C"/>
</dbReference>
<dbReference type="PANTHER" id="PTHR38011">
    <property type="entry name" value="DIHYDROFOLATE REDUCTASE FAMILY PROTEIN (AFU_ORTHOLOGUE AFUA_8G06820)"/>
    <property type="match status" value="1"/>
</dbReference>
<name>H1DHZ2_9BACT</name>
<dbReference type="Pfam" id="PF00383">
    <property type="entry name" value="dCMP_cyt_deam_1"/>
    <property type="match status" value="1"/>
</dbReference>
<dbReference type="NCBIfam" id="TIGR00227">
    <property type="entry name" value="ribD_Cterm"/>
    <property type="match status" value="1"/>
</dbReference>
<reference evidence="18 19" key="1">
    <citation type="submission" date="2012-01" db="EMBL/GenBank/DDBJ databases">
        <title>The Genome Sequence of Odoribacter laneus YIT 12061.</title>
        <authorList>
            <consortium name="The Broad Institute Genome Sequencing Platform"/>
            <person name="Earl A."/>
            <person name="Ward D."/>
            <person name="Feldgarden M."/>
            <person name="Gevers D."/>
            <person name="Morotomi M."/>
            <person name="Young S.K."/>
            <person name="Zeng Q."/>
            <person name="Gargeya S."/>
            <person name="Fitzgerald M."/>
            <person name="Haas B."/>
            <person name="Abouelleil A."/>
            <person name="Alvarado L."/>
            <person name="Arachchi H.M."/>
            <person name="Berlin A."/>
            <person name="Chapman S.B."/>
            <person name="Gearin G."/>
            <person name="Goldberg J."/>
            <person name="Griggs A."/>
            <person name="Gujja S."/>
            <person name="Hansen M."/>
            <person name="Heiman D."/>
            <person name="Howarth C."/>
            <person name="Larimer J."/>
            <person name="Lui A."/>
            <person name="MacDonald P.J.P."/>
            <person name="McCowen C."/>
            <person name="Montmayeur A."/>
            <person name="Murphy C."/>
            <person name="Neiman D."/>
            <person name="Pearson M."/>
            <person name="Priest M."/>
            <person name="Roberts A."/>
            <person name="Saif S."/>
            <person name="Shea T."/>
            <person name="Sisk P."/>
            <person name="Stolte C."/>
            <person name="Sykes S."/>
            <person name="Wortman J."/>
            <person name="Nusbaum C."/>
            <person name="Birren B."/>
        </authorList>
    </citation>
    <scope>NUCLEOTIDE SEQUENCE [LARGE SCALE GENOMIC DNA]</scope>
    <source>
        <strain evidence="18 19">YIT 12061</strain>
    </source>
</reference>
<feature type="binding site" evidence="15">
    <location>
        <position position="203"/>
    </location>
    <ligand>
        <name>substrate</name>
    </ligand>
</feature>
<protein>
    <recommendedName>
        <fullName evidence="13">Riboflavin biosynthesis protein RibD</fullName>
    </recommendedName>
    <domain>
        <recommendedName>
            <fullName evidence="13">Diaminohydroxyphosphoribosylaminopyrimidine deaminase</fullName>
            <shortName evidence="13">DRAP deaminase</shortName>
            <ecNumber evidence="13">3.5.4.26</ecNumber>
        </recommendedName>
        <alternativeName>
            <fullName evidence="13">Riboflavin-specific deaminase</fullName>
        </alternativeName>
    </domain>
    <domain>
        <recommendedName>
            <fullName evidence="13">5-amino-6-(5-phosphoribosylamino)uracil reductase</fullName>
            <ecNumber evidence="13">1.1.1.193</ecNumber>
        </recommendedName>
        <alternativeName>
            <fullName evidence="13">HTP reductase</fullName>
        </alternativeName>
    </domain>
</protein>
<accession>H1DHZ2</accession>
<evidence type="ECO:0000256" key="6">
    <source>
        <dbReference type="ARBA" id="ARBA00022619"/>
    </source>
</evidence>
<evidence type="ECO:0000256" key="16">
    <source>
        <dbReference type="PIRSR" id="PIRSR006769-3"/>
    </source>
</evidence>
<evidence type="ECO:0000313" key="19">
    <source>
        <dbReference type="Proteomes" id="UP000004892"/>
    </source>
</evidence>
<dbReference type="EC" id="1.1.1.193" evidence="13"/>
<dbReference type="PIRSF" id="PIRSF006769">
    <property type="entry name" value="RibD"/>
    <property type="match status" value="1"/>
</dbReference>
<dbReference type="PANTHER" id="PTHR38011:SF7">
    <property type="entry name" value="2,5-DIAMINO-6-RIBOSYLAMINO-4(3H)-PYRIMIDINONE 5'-PHOSPHATE REDUCTASE"/>
    <property type="match status" value="1"/>
</dbReference>
<feature type="active site" description="Proton donor" evidence="14">
    <location>
        <position position="59"/>
    </location>
</feature>
<feature type="domain" description="CMP/dCMP-type deaminase" evidence="17">
    <location>
        <begin position="8"/>
        <end position="130"/>
    </location>
</feature>
<evidence type="ECO:0000256" key="1">
    <source>
        <dbReference type="ARBA" id="ARBA00002151"/>
    </source>
</evidence>
<dbReference type="GO" id="GO:0008835">
    <property type="term" value="F:diaminohydroxyphosphoribosylaminopyrimidine deaminase activity"/>
    <property type="evidence" value="ECO:0007669"/>
    <property type="project" value="UniProtKB-EC"/>
</dbReference>
<dbReference type="GO" id="GO:0008703">
    <property type="term" value="F:5-amino-6-(5-phosphoribosylamino)uracil reductase activity"/>
    <property type="evidence" value="ECO:0007669"/>
    <property type="project" value="UniProtKB-EC"/>
</dbReference>
<dbReference type="InterPro" id="IPR002125">
    <property type="entry name" value="CMP_dCMP_dom"/>
</dbReference>
<feature type="binding site" evidence="15">
    <location>
        <position position="177"/>
    </location>
    <ligand>
        <name>NADP(+)</name>
        <dbReference type="ChEBI" id="CHEBI:58349"/>
    </ligand>
</feature>
<gene>
    <name evidence="18" type="ORF">HMPREF9449_01878</name>
</gene>
<feature type="binding site" evidence="16">
    <location>
        <position position="91"/>
    </location>
    <ligand>
        <name>Zn(2+)</name>
        <dbReference type="ChEBI" id="CHEBI:29105"/>
        <note>catalytic</note>
    </ligand>
</feature>
<dbReference type="CDD" id="cd01284">
    <property type="entry name" value="Riboflavin_deaminase-reductase"/>
    <property type="match status" value="1"/>
</dbReference>
<dbReference type="STRING" id="742817.HMPREF9449_01878"/>
<dbReference type="InterPro" id="IPR024072">
    <property type="entry name" value="DHFR-like_dom_sf"/>
</dbReference>
<feature type="binding site" evidence="15">
    <location>
        <position position="191"/>
    </location>
    <ligand>
        <name>substrate</name>
    </ligand>
</feature>
<dbReference type="GO" id="GO:0050661">
    <property type="term" value="F:NADP binding"/>
    <property type="evidence" value="ECO:0007669"/>
    <property type="project" value="InterPro"/>
</dbReference>